<dbReference type="Gene3D" id="3.40.50.720">
    <property type="entry name" value="NAD(P)-binding Rossmann-like Domain"/>
    <property type="match status" value="1"/>
</dbReference>
<dbReference type="EMBL" id="JAQGEF010000001">
    <property type="protein sequence ID" value="MDA3613343.1"/>
    <property type="molecule type" value="Genomic_DNA"/>
</dbReference>
<feature type="domain" description="Mannitol dehydrogenase C-terminal" evidence="4">
    <location>
        <begin position="285"/>
        <end position="486"/>
    </location>
</feature>
<dbReference type="NCBIfam" id="NF002969">
    <property type="entry name" value="PRK03643.1"/>
    <property type="match status" value="1"/>
</dbReference>
<evidence type="ECO:0000256" key="2">
    <source>
        <dbReference type="ARBA" id="ARBA00023027"/>
    </source>
</evidence>
<dbReference type="InterPro" id="IPR008927">
    <property type="entry name" value="6-PGluconate_DH-like_C_sf"/>
</dbReference>
<keyword evidence="2" id="KW-0520">NAD</keyword>
<proteinExistence type="predicted"/>
<dbReference type="Gene3D" id="1.10.1040.10">
    <property type="entry name" value="N-(1-d-carboxylethyl)-l-norvaline Dehydrogenase, domain 2"/>
    <property type="match status" value="1"/>
</dbReference>
<dbReference type="InterPro" id="IPR036291">
    <property type="entry name" value="NAD(P)-bd_dom_sf"/>
</dbReference>
<dbReference type="InterPro" id="IPR013118">
    <property type="entry name" value="Mannitol_DH_C"/>
</dbReference>
<dbReference type="InterPro" id="IPR013131">
    <property type="entry name" value="Mannitol_DH_N"/>
</dbReference>
<dbReference type="Pfam" id="PF08125">
    <property type="entry name" value="Mannitol_dh_C"/>
    <property type="match status" value="1"/>
</dbReference>
<organism evidence="5 6">
    <name type="scientific">Polluticaenibacter yanchengensis</name>
    <dbReference type="NCBI Taxonomy" id="3014562"/>
    <lineage>
        <taxon>Bacteria</taxon>
        <taxon>Pseudomonadati</taxon>
        <taxon>Bacteroidota</taxon>
        <taxon>Chitinophagia</taxon>
        <taxon>Chitinophagales</taxon>
        <taxon>Chitinophagaceae</taxon>
        <taxon>Polluticaenibacter</taxon>
    </lineage>
</organism>
<evidence type="ECO:0000313" key="6">
    <source>
        <dbReference type="Proteomes" id="UP001210231"/>
    </source>
</evidence>
<reference evidence="5 6" key="1">
    <citation type="submission" date="2022-12" db="EMBL/GenBank/DDBJ databases">
        <title>Chitinophagaceae gen. sp. nov., a new member of the family Chitinophagaceae, isolated from soil in a chemical factory.</title>
        <authorList>
            <person name="Ke Z."/>
        </authorList>
    </citation>
    <scope>NUCLEOTIDE SEQUENCE [LARGE SCALE GENOMIC DNA]</scope>
    <source>
        <strain evidence="5 6">LY-5</strain>
    </source>
</reference>
<dbReference type="GO" id="GO:0009026">
    <property type="term" value="F:tagaturonate reductase activity"/>
    <property type="evidence" value="ECO:0007669"/>
    <property type="project" value="UniProtKB-EC"/>
</dbReference>
<evidence type="ECO:0000259" key="4">
    <source>
        <dbReference type="Pfam" id="PF08125"/>
    </source>
</evidence>
<dbReference type="Pfam" id="PF01232">
    <property type="entry name" value="Mannitol_dh"/>
    <property type="match status" value="1"/>
</dbReference>
<dbReference type="PANTHER" id="PTHR30524:SF0">
    <property type="entry name" value="ALTRONATE OXIDOREDUCTASE-RELATED"/>
    <property type="match status" value="1"/>
</dbReference>
<dbReference type="SUPFAM" id="SSF48179">
    <property type="entry name" value="6-phosphogluconate dehydrogenase C-terminal domain-like"/>
    <property type="match status" value="1"/>
</dbReference>
<sequence>MSLNKSLVAGIDGNIVNKPSEAYFNLPEKVLQFGTGVLLRGLPDYFIDKANKKGIFNGRVVVVKSTATGGADEFATQDGLYTLAVRGLENGNTVNEYVLNAAISRVVAASSQWAEILEVAKNPELQVVISNTTEVGIVLVDDDIFAAPPKSFPGKLTAVLYERYKAFNGAADKGLAIVPTEMITDNGKSLKAVVFEQAKRHNLEQGFIDWLENANEFCNTLVDRIVPGKLTAADKAEAETKLGYKDDLIIMSEVYRLWAIETEKQSTKDKLSFSQADSGVVLTGDISKFKELKLRLLNGSHTFTCGWALINGFSTVKEAMANPAFFAHIKALMNEEIIPAITSEQISEADAQTFAASVLDRYANPFLEHLWINITAQYSLKMKGRCLDILNNYYERKQTAPDYITKGFAAYIRFMKSDKKEDGSFAGTLNGKAYTITDQYAELLHSKWNANTGLPLVKSVLEDVTLWDKAIVFEGFAEAVNAELEKL</sequence>
<dbReference type="SUPFAM" id="SSF51735">
    <property type="entry name" value="NAD(P)-binding Rossmann-fold domains"/>
    <property type="match status" value="1"/>
</dbReference>
<dbReference type="Proteomes" id="UP001210231">
    <property type="component" value="Unassembled WGS sequence"/>
</dbReference>
<keyword evidence="1 5" id="KW-0560">Oxidoreductase</keyword>
<name>A0ABT4UEZ3_9BACT</name>
<feature type="domain" description="Mannitol dehydrogenase N-terminal" evidence="3">
    <location>
        <begin position="29"/>
        <end position="268"/>
    </location>
</feature>
<evidence type="ECO:0000259" key="3">
    <source>
        <dbReference type="Pfam" id="PF01232"/>
    </source>
</evidence>
<dbReference type="InterPro" id="IPR013328">
    <property type="entry name" value="6PGD_dom2"/>
</dbReference>
<evidence type="ECO:0000256" key="1">
    <source>
        <dbReference type="ARBA" id="ARBA00023002"/>
    </source>
</evidence>
<dbReference type="EC" id="1.1.1.58" evidence="5"/>
<evidence type="ECO:0000313" key="5">
    <source>
        <dbReference type="EMBL" id="MDA3613343.1"/>
    </source>
</evidence>
<gene>
    <name evidence="5" type="ORF">O3P16_00875</name>
</gene>
<dbReference type="RefSeq" id="WP_407029675.1">
    <property type="nucleotide sequence ID" value="NZ_JAQGEF010000001.1"/>
</dbReference>
<comment type="caution">
    <text evidence="5">The sequence shown here is derived from an EMBL/GenBank/DDBJ whole genome shotgun (WGS) entry which is preliminary data.</text>
</comment>
<dbReference type="PANTHER" id="PTHR30524">
    <property type="entry name" value="MANNITOL-1-PHOSPHATE 5-DEHYDROGENASE"/>
    <property type="match status" value="1"/>
</dbReference>
<keyword evidence="6" id="KW-1185">Reference proteome</keyword>
<accession>A0ABT4UEZ3</accession>
<protein>
    <submittedName>
        <fullName evidence="5">Tagaturonate reductase</fullName>
        <ecNumber evidence="5">1.1.1.58</ecNumber>
    </submittedName>
</protein>